<organism evidence="4 5">
    <name type="scientific">Jatropha curcas</name>
    <name type="common">Barbados nut</name>
    <dbReference type="NCBI Taxonomy" id="180498"/>
    <lineage>
        <taxon>Eukaryota</taxon>
        <taxon>Viridiplantae</taxon>
        <taxon>Streptophyta</taxon>
        <taxon>Embryophyta</taxon>
        <taxon>Tracheophyta</taxon>
        <taxon>Spermatophyta</taxon>
        <taxon>Magnoliopsida</taxon>
        <taxon>eudicotyledons</taxon>
        <taxon>Gunneridae</taxon>
        <taxon>Pentapetalae</taxon>
        <taxon>rosids</taxon>
        <taxon>fabids</taxon>
        <taxon>Malpighiales</taxon>
        <taxon>Euphorbiaceae</taxon>
        <taxon>Crotonoideae</taxon>
        <taxon>Jatropheae</taxon>
        <taxon>Jatropha</taxon>
    </lineage>
</organism>
<dbReference type="CDD" id="cd06558">
    <property type="entry name" value="crotonase-like"/>
    <property type="match status" value="1"/>
</dbReference>
<dbReference type="PANTHER" id="PTHR43176:SF6">
    <property type="entry name" value="3-HYDROXYISOBUTYRYL-COA HYDROLASE"/>
    <property type="match status" value="1"/>
</dbReference>
<dbReference type="InterPro" id="IPR045004">
    <property type="entry name" value="ECH_dom"/>
</dbReference>
<dbReference type="SUPFAM" id="SSF52096">
    <property type="entry name" value="ClpP/crotonase"/>
    <property type="match status" value="1"/>
</dbReference>
<evidence type="ECO:0000256" key="1">
    <source>
        <dbReference type="ARBA" id="ARBA00022801"/>
    </source>
</evidence>
<sequence length="363" mass="41134">MASNFSFKRELNQISQMLTKFRAFETDPTIKFVILKGNGKAFCAGGDVVSSLTAIIAGHWSYGARFYEKQFNLDYLLATYKKPLIPLIDGIVMGGGAGLTMHGRFRIVTENAVFAMPEVHIGLFPDLGASQFLSRLPGYFGEYLGLTGARVDGAEMFACGLATHFVSSKDLLNLENALEIQTSLEMTKIYKVIEKFAQNPKIKEDSPYNRLEIIDKCFSKDTVEEILLALENEVKLKNKAENWIIKAINSMKSASPTSLKITLRSIREGRQQNLKQCFIREYTICCNIVRATAGRDYFEISLQGSRAMFFDKDKKPKWEPSKLELVSKDMIDRCFSAIDEDDWEYLKLPSRSDTMEKILQPRL</sequence>
<dbReference type="Gene3D" id="3.90.226.10">
    <property type="entry name" value="2-enoyl-CoA Hydratase, Chain A, domain 1"/>
    <property type="match status" value="1"/>
</dbReference>
<protein>
    <recommendedName>
        <fullName evidence="2">3-hydroxyisobutyryl-CoA hydrolase</fullName>
        <shortName evidence="2">HIB-CoA hydrolase</shortName>
        <shortName evidence="2">HIBYL-CoA-H</shortName>
        <ecNumber evidence="2">3.1.2.4</ecNumber>
    </recommendedName>
    <alternativeName>
        <fullName evidence="2">3-hydroxyisobutyryl-coenzyme A hydrolase</fullName>
    </alternativeName>
</protein>
<dbReference type="PANTHER" id="PTHR43176">
    <property type="entry name" value="3-HYDROXYISOBUTYRYL-COA HYDROLASE-RELATED"/>
    <property type="match status" value="1"/>
</dbReference>
<evidence type="ECO:0000259" key="3">
    <source>
        <dbReference type="Pfam" id="PF16113"/>
    </source>
</evidence>
<comment type="catalytic activity">
    <reaction evidence="2">
        <text>3-hydroxy-2-methylpropanoyl-CoA + H2O = 3-hydroxy-2-methylpropanoate + CoA + H(+)</text>
        <dbReference type="Rhea" id="RHEA:20888"/>
        <dbReference type="ChEBI" id="CHEBI:11805"/>
        <dbReference type="ChEBI" id="CHEBI:15377"/>
        <dbReference type="ChEBI" id="CHEBI:15378"/>
        <dbReference type="ChEBI" id="CHEBI:57287"/>
        <dbReference type="ChEBI" id="CHEBI:57340"/>
        <dbReference type="EC" id="3.1.2.4"/>
    </reaction>
</comment>
<proteinExistence type="inferred from homology"/>
<evidence type="ECO:0000256" key="2">
    <source>
        <dbReference type="RuleBase" id="RU369070"/>
    </source>
</evidence>
<dbReference type="GO" id="GO:0003860">
    <property type="term" value="F:3-hydroxyisobutyryl-CoA hydrolase activity"/>
    <property type="evidence" value="ECO:0007669"/>
    <property type="project" value="UniProtKB-UniRule"/>
</dbReference>
<evidence type="ECO:0000313" key="5">
    <source>
        <dbReference type="Proteomes" id="UP000027138"/>
    </source>
</evidence>
<comment type="function">
    <text evidence="2">Hydrolyzes 3-hydroxyisobutyryl-CoA (HIBYL-CoA), a saline catabolite. Has high activity toward isobutyryl-CoA. Could be an isobutyryl-CoA dehydrogenase that functions in valine catabolism.</text>
</comment>
<comment type="pathway">
    <text evidence="2">Amino-acid degradation; L-valine degradation.</text>
</comment>
<evidence type="ECO:0000313" key="4">
    <source>
        <dbReference type="EMBL" id="KDP34950.1"/>
    </source>
</evidence>
<gene>
    <name evidence="4" type="ORF">JCGZ_09238</name>
</gene>
<reference evidence="4 5" key="1">
    <citation type="journal article" date="2014" name="PLoS ONE">
        <title>Global Analysis of Gene Expression Profiles in Physic Nut (Jatropha curcas L.) Seedlings Exposed to Salt Stress.</title>
        <authorList>
            <person name="Zhang L."/>
            <person name="Zhang C."/>
            <person name="Wu P."/>
            <person name="Chen Y."/>
            <person name="Li M."/>
            <person name="Jiang H."/>
            <person name="Wu G."/>
        </authorList>
    </citation>
    <scope>NUCLEOTIDE SEQUENCE [LARGE SCALE GENOMIC DNA]</scope>
    <source>
        <strain evidence="5">cv. GZQX0401</strain>
        <tissue evidence="4">Young leaves</tissue>
    </source>
</reference>
<dbReference type="InterPro" id="IPR029045">
    <property type="entry name" value="ClpP/crotonase-like_dom_sf"/>
</dbReference>
<accession>A0A067KRN3</accession>
<keyword evidence="1 2" id="KW-0378">Hydrolase</keyword>
<dbReference type="OrthoDB" id="16820at2759"/>
<comment type="similarity">
    <text evidence="2">Belongs to the enoyl-CoA hydratase/isomerase family.</text>
</comment>
<dbReference type="STRING" id="180498.A0A067KRN3"/>
<keyword evidence="5" id="KW-1185">Reference proteome</keyword>
<dbReference type="EC" id="3.1.2.4" evidence="2"/>
<dbReference type="GO" id="GO:0006574">
    <property type="term" value="P:L-valine catabolic process"/>
    <property type="evidence" value="ECO:0007669"/>
    <property type="project" value="UniProtKB-UniRule"/>
</dbReference>
<dbReference type="FunFam" id="3.90.226.10:FF:000027">
    <property type="entry name" value="Probable 3-hydroxyisobutyryl-CoA hydrolase 2"/>
    <property type="match status" value="1"/>
</dbReference>
<dbReference type="EMBL" id="KK914502">
    <property type="protein sequence ID" value="KDP34950.1"/>
    <property type="molecule type" value="Genomic_DNA"/>
</dbReference>
<name>A0A067KRN3_JATCU</name>
<feature type="domain" description="Enoyl-CoA hydratase/isomerase" evidence="3">
    <location>
        <begin position="12"/>
        <end position="335"/>
    </location>
</feature>
<dbReference type="Proteomes" id="UP000027138">
    <property type="component" value="Unassembled WGS sequence"/>
</dbReference>
<dbReference type="NCBIfam" id="NF004127">
    <property type="entry name" value="PRK05617.1"/>
    <property type="match status" value="1"/>
</dbReference>
<dbReference type="AlphaFoldDB" id="A0A067KRN3"/>
<dbReference type="InterPro" id="IPR032259">
    <property type="entry name" value="HIBYL-CoA-H"/>
</dbReference>
<dbReference type="Pfam" id="PF16113">
    <property type="entry name" value="ECH_2"/>
    <property type="match status" value="1"/>
</dbReference>